<feature type="compositionally biased region" description="Polar residues" evidence="6">
    <location>
        <begin position="1"/>
        <end position="18"/>
    </location>
</feature>
<organism evidence="10">
    <name type="scientific">Thelazia callipaeda</name>
    <name type="common">Oriental eyeworm</name>
    <name type="synonym">Parasitic nematode</name>
    <dbReference type="NCBI Taxonomy" id="103827"/>
    <lineage>
        <taxon>Eukaryota</taxon>
        <taxon>Metazoa</taxon>
        <taxon>Ecdysozoa</taxon>
        <taxon>Nematoda</taxon>
        <taxon>Chromadorea</taxon>
        <taxon>Rhabditida</taxon>
        <taxon>Spirurina</taxon>
        <taxon>Spiruromorpha</taxon>
        <taxon>Thelazioidea</taxon>
        <taxon>Thelaziidae</taxon>
        <taxon>Thelazia</taxon>
    </lineage>
</organism>
<dbReference type="OMA" id="PLFNHHC"/>
<keyword evidence="3 5" id="KW-0378">Hydrolase</keyword>
<dbReference type="Gene3D" id="2.70.40.10">
    <property type="match status" value="1"/>
</dbReference>
<dbReference type="InterPro" id="IPR036157">
    <property type="entry name" value="dUTPase-like_sf"/>
</dbReference>
<evidence type="ECO:0000313" key="9">
    <source>
        <dbReference type="Proteomes" id="UP000276776"/>
    </source>
</evidence>
<gene>
    <name evidence="8" type="ORF">TCLT_LOCUS8082</name>
</gene>
<evidence type="ECO:0000313" key="10">
    <source>
        <dbReference type="WBParaSite" id="TCLT_0000809301-mRNA-1"/>
    </source>
</evidence>
<comment type="similarity">
    <text evidence="2 5">Belongs to the dUTPase family.</text>
</comment>
<evidence type="ECO:0000256" key="6">
    <source>
        <dbReference type="SAM" id="MobiDB-lite"/>
    </source>
</evidence>
<dbReference type="NCBIfam" id="TIGR00576">
    <property type="entry name" value="dut"/>
    <property type="match status" value="1"/>
</dbReference>
<comment type="function">
    <text evidence="5">Involved in nucleotide metabolism via production of dUMP, the immediate precursor of thymidine nucleotides, and decreases the intracellular concentration of dUTP so that uracil cannot be incorporated into DNA.</text>
</comment>
<dbReference type="WBParaSite" id="TCLT_0000809301-mRNA-1">
    <property type="protein sequence ID" value="TCLT_0000809301-mRNA-1"/>
    <property type="gene ID" value="TCLT_0000809301"/>
</dbReference>
<comment type="pathway">
    <text evidence="1 5">Pyrimidine metabolism; dUMP biosynthesis; dUMP from dCTP (dUTP route): step 2/2.</text>
</comment>
<keyword evidence="9" id="KW-1185">Reference proteome</keyword>
<dbReference type="AlphaFoldDB" id="A0A0N5D525"/>
<dbReference type="SUPFAM" id="SSF51283">
    <property type="entry name" value="dUTPase-like"/>
    <property type="match status" value="1"/>
</dbReference>
<feature type="region of interest" description="Disordered" evidence="6">
    <location>
        <begin position="1"/>
        <end position="20"/>
    </location>
</feature>
<reference evidence="8 9" key="2">
    <citation type="submission" date="2018-11" db="EMBL/GenBank/DDBJ databases">
        <authorList>
            <consortium name="Pathogen Informatics"/>
        </authorList>
    </citation>
    <scope>NUCLEOTIDE SEQUENCE [LARGE SCALE GENOMIC DNA]</scope>
</reference>
<dbReference type="STRING" id="103827.A0A0N5D525"/>
<dbReference type="Proteomes" id="UP000276776">
    <property type="component" value="Unassembled WGS sequence"/>
</dbReference>
<name>A0A0N5D525_THECL</name>
<feature type="domain" description="dUTPase-like" evidence="7">
    <location>
        <begin position="47"/>
        <end position="163"/>
    </location>
</feature>
<dbReference type="OrthoDB" id="419889at2759"/>
<protein>
    <recommendedName>
        <fullName evidence="5">Deoxyuridine 5'-triphosphate nucleotidohydrolase</fullName>
        <shortName evidence="5">dUTPase</shortName>
        <ecNumber evidence="5">3.6.1.23</ecNumber>
    </recommendedName>
    <alternativeName>
        <fullName evidence="5">dUTP pyrophosphatase</fullName>
    </alternativeName>
</protein>
<dbReference type="InterPro" id="IPR033704">
    <property type="entry name" value="dUTPase_trimeric"/>
</dbReference>
<dbReference type="EC" id="3.6.1.23" evidence="5"/>
<dbReference type="GO" id="GO:0000287">
    <property type="term" value="F:magnesium ion binding"/>
    <property type="evidence" value="ECO:0007669"/>
    <property type="project" value="UniProtKB-UniRule"/>
</dbReference>
<dbReference type="PANTHER" id="PTHR11241:SF0">
    <property type="entry name" value="DEOXYURIDINE 5'-TRIPHOSPHATE NUCLEOTIDOHYDROLASE"/>
    <property type="match status" value="1"/>
</dbReference>
<evidence type="ECO:0000259" key="7">
    <source>
        <dbReference type="Pfam" id="PF00692"/>
    </source>
</evidence>
<dbReference type="CDD" id="cd07557">
    <property type="entry name" value="trimeric_dUTPase"/>
    <property type="match status" value="1"/>
</dbReference>
<dbReference type="GO" id="GO:0004170">
    <property type="term" value="F:dUTP diphosphatase activity"/>
    <property type="evidence" value="ECO:0007669"/>
    <property type="project" value="UniProtKB-UniRule"/>
</dbReference>
<proteinExistence type="inferred from homology"/>
<dbReference type="PANTHER" id="PTHR11241">
    <property type="entry name" value="DEOXYURIDINE 5'-TRIPHOSPHATE NUCLEOTIDOHYDROLASE"/>
    <property type="match status" value="1"/>
</dbReference>
<dbReference type="EMBL" id="UYYF01004581">
    <property type="protein sequence ID" value="VDN05604.1"/>
    <property type="molecule type" value="Genomic_DNA"/>
</dbReference>
<dbReference type="Pfam" id="PF00692">
    <property type="entry name" value="dUTPase"/>
    <property type="match status" value="1"/>
</dbReference>
<comment type="catalytic activity">
    <reaction evidence="5">
        <text>dUTP + H2O = dUMP + diphosphate + H(+)</text>
        <dbReference type="Rhea" id="RHEA:10248"/>
        <dbReference type="ChEBI" id="CHEBI:15377"/>
        <dbReference type="ChEBI" id="CHEBI:15378"/>
        <dbReference type="ChEBI" id="CHEBI:33019"/>
        <dbReference type="ChEBI" id="CHEBI:61555"/>
        <dbReference type="ChEBI" id="CHEBI:246422"/>
        <dbReference type="EC" id="3.6.1.23"/>
    </reaction>
</comment>
<keyword evidence="5" id="KW-0479">Metal-binding</keyword>
<accession>A0A0N5D525</accession>
<evidence type="ECO:0000313" key="8">
    <source>
        <dbReference type="EMBL" id="VDN05604.1"/>
    </source>
</evidence>
<dbReference type="UniPathway" id="UPA00610">
    <property type="reaction ID" value="UER00666"/>
</dbReference>
<evidence type="ECO:0000256" key="1">
    <source>
        <dbReference type="ARBA" id="ARBA00005142"/>
    </source>
</evidence>
<keyword evidence="4 5" id="KW-0546">Nucleotide metabolism</keyword>
<reference evidence="10" key="1">
    <citation type="submission" date="2017-02" db="UniProtKB">
        <authorList>
            <consortium name="WormBaseParasite"/>
        </authorList>
    </citation>
    <scope>IDENTIFICATION</scope>
</reference>
<evidence type="ECO:0000256" key="5">
    <source>
        <dbReference type="RuleBase" id="RU367024"/>
    </source>
</evidence>
<keyword evidence="5" id="KW-0460">Magnesium</keyword>
<sequence>MTSNIGILSPGGKNQANGTREIRRSSEIICSQEVEKKHIYFRKVTENAHTPTYESTWAAGADLYSAYDCLVPASGKACIKTDLELEIPKGYYGRIAPRSGLAVKRFIDVGAGVIDSDYRGPLNVKKGDRVAQLICEKISHCEFIQMMSLEESKRGADGFGSTGI</sequence>
<dbReference type="InterPro" id="IPR008181">
    <property type="entry name" value="dUTPase"/>
</dbReference>
<dbReference type="GO" id="GO:0046081">
    <property type="term" value="P:dUTP catabolic process"/>
    <property type="evidence" value="ECO:0007669"/>
    <property type="project" value="UniProtKB-UniRule"/>
</dbReference>
<comment type="cofactor">
    <cofactor evidence="5">
        <name>Mg(2+)</name>
        <dbReference type="ChEBI" id="CHEBI:18420"/>
    </cofactor>
</comment>
<dbReference type="InterPro" id="IPR029054">
    <property type="entry name" value="dUTPase-like"/>
</dbReference>
<evidence type="ECO:0000256" key="4">
    <source>
        <dbReference type="ARBA" id="ARBA00023080"/>
    </source>
</evidence>
<evidence type="ECO:0000256" key="2">
    <source>
        <dbReference type="ARBA" id="ARBA00006581"/>
    </source>
</evidence>
<dbReference type="GO" id="GO:0006226">
    <property type="term" value="P:dUMP biosynthetic process"/>
    <property type="evidence" value="ECO:0007669"/>
    <property type="project" value="UniProtKB-UniRule"/>
</dbReference>
<evidence type="ECO:0000256" key="3">
    <source>
        <dbReference type="ARBA" id="ARBA00022801"/>
    </source>
</evidence>